<dbReference type="Proteomes" id="UP000199441">
    <property type="component" value="Unassembled WGS sequence"/>
</dbReference>
<dbReference type="AlphaFoldDB" id="A0A1H3DFP8"/>
<dbReference type="RefSeq" id="WP_089948953.1">
    <property type="nucleotide sequence ID" value="NZ_FNOI01000011.1"/>
</dbReference>
<keyword evidence="2" id="KW-1185">Reference proteome</keyword>
<proteinExistence type="predicted"/>
<dbReference type="EMBL" id="FNOI01000011">
    <property type="protein sequence ID" value="SDX65216.1"/>
    <property type="molecule type" value="Genomic_DNA"/>
</dbReference>
<accession>A0A1H3DFP8</accession>
<dbReference type="STRING" id="670155.SAMN04488001_0103"/>
<sequence>MPLLALAVLAGCKADDDPSALSLMFSSYHSTPVVLTHFSIEMPLAPTPIFIPGGRADQGPPRSAGSAVGSIPLDDGDDGLWRVAARWVELTTDRAWEAHVDVPIDELNTNFTHYALNVIMGPNGLFLIGSDKAGIELSDLKDVVRTCGVRVPSEDKAWRLETGQLAGLSSIMGISRPAVIDPECPTPQE</sequence>
<protein>
    <submittedName>
        <fullName evidence="1">Uncharacterized protein</fullName>
    </submittedName>
</protein>
<evidence type="ECO:0000313" key="2">
    <source>
        <dbReference type="Proteomes" id="UP000199441"/>
    </source>
</evidence>
<reference evidence="2" key="1">
    <citation type="submission" date="2016-10" db="EMBL/GenBank/DDBJ databases">
        <authorList>
            <person name="Varghese N."/>
            <person name="Submissions S."/>
        </authorList>
    </citation>
    <scope>NUCLEOTIDE SEQUENCE [LARGE SCALE GENOMIC DNA]</scope>
    <source>
        <strain evidence="2">DSM 26922</strain>
    </source>
</reference>
<gene>
    <name evidence="1" type="ORF">SAMN04488001_0103</name>
</gene>
<dbReference type="OrthoDB" id="7869516at2"/>
<name>A0A1H3DFP8_9RHOB</name>
<organism evidence="1 2">
    <name type="scientific">Litoreibacter albidus</name>
    <dbReference type="NCBI Taxonomy" id="670155"/>
    <lineage>
        <taxon>Bacteria</taxon>
        <taxon>Pseudomonadati</taxon>
        <taxon>Pseudomonadota</taxon>
        <taxon>Alphaproteobacteria</taxon>
        <taxon>Rhodobacterales</taxon>
        <taxon>Roseobacteraceae</taxon>
        <taxon>Litoreibacter</taxon>
    </lineage>
</organism>
<evidence type="ECO:0000313" key="1">
    <source>
        <dbReference type="EMBL" id="SDX65216.1"/>
    </source>
</evidence>